<evidence type="ECO:0000256" key="3">
    <source>
        <dbReference type="ARBA" id="ARBA00014754"/>
    </source>
</evidence>
<sequence length="273" mass="28869">MPTPEGRFMSLIYKALRAGTTSVCNAAFPLSTRYAAGCGKTLSACFLLLLPTLAQAKDARAQLDAAAQQQVASELKEAARKAGWKGMTFTVDNNLPNSLGKLAACPGGPQLRLLETPAAVTARRRFEASCAGQPGWPVSFTSQPTVSLPTVVASGEIERGQTLDAAQLKLAPVELGKSSRGYFTDIAEVTGKTARRRIRADQPLTPALLDGAMLVRRGQQVKIVASQDGIQASAVGEAMANGKQDEVIRVKNLRSQKIIEAKVTASGEVSSIF</sequence>
<feature type="domain" description="SAF" evidence="7">
    <location>
        <begin position="148"/>
        <end position="210"/>
    </location>
</feature>
<evidence type="ECO:0000313" key="8">
    <source>
        <dbReference type="EMBL" id="OWP52339.1"/>
    </source>
</evidence>
<dbReference type="NCBIfam" id="TIGR03170">
    <property type="entry name" value="flgA_cterm"/>
    <property type="match status" value="1"/>
</dbReference>
<comment type="function">
    <text evidence="6">Involved in the assembly process of the P-ring formation. It may associate with FlgF on the rod constituting a structure essential for the P-ring assembly or may act as a modulator protein for the P-ring assembly.</text>
</comment>
<dbReference type="Proteomes" id="UP000198145">
    <property type="component" value="Unassembled WGS sequence"/>
</dbReference>
<dbReference type="CDD" id="cd11614">
    <property type="entry name" value="SAF_CpaB_FlgA_like"/>
    <property type="match status" value="1"/>
</dbReference>
<dbReference type="STRING" id="46680.GCA_000807755_03429"/>
<protein>
    <recommendedName>
        <fullName evidence="3">Flagella basal body P-ring formation protein FlgA</fullName>
    </recommendedName>
</protein>
<gene>
    <name evidence="8" type="primary">flgA</name>
    <name evidence="8" type="ORF">CEG18_00465</name>
</gene>
<comment type="similarity">
    <text evidence="2">Belongs to the FlgA family.</text>
</comment>
<dbReference type="Pfam" id="PF13144">
    <property type="entry name" value="ChapFlgA"/>
    <property type="match status" value="1"/>
</dbReference>
<comment type="subcellular location">
    <subcellularLocation>
        <location evidence="1">Periplasm</location>
    </subcellularLocation>
</comment>
<dbReference type="GO" id="GO:0042597">
    <property type="term" value="C:periplasmic space"/>
    <property type="evidence" value="ECO:0007669"/>
    <property type="project" value="UniProtKB-SubCell"/>
</dbReference>
<keyword evidence="5" id="KW-0574">Periplasm</keyword>
<dbReference type="SMART" id="SM00858">
    <property type="entry name" value="SAF"/>
    <property type="match status" value="1"/>
</dbReference>
<dbReference type="PANTHER" id="PTHR36307">
    <property type="entry name" value="FLAGELLA BASAL BODY P-RING FORMATION PROTEIN FLGA"/>
    <property type="match status" value="1"/>
</dbReference>
<keyword evidence="8" id="KW-0282">Flagellum</keyword>
<dbReference type="RefSeq" id="WP_088415833.1">
    <property type="nucleotide sequence ID" value="NZ_NJBA01000001.1"/>
</dbReference>
<evidence type="ECO:0000259" key="7">
    <source>
        <dbReference type="SMART" id="SM00858"/>
    </source>
</evidence>
<reference evidence="8 9" key="1">
    <citation type="submission" date="2017-06" db="EMBL/GenBank/DDBJ databases">
        <title>Draft genome of Pseudomonas nitroreducens DF05.</title>
        <authorList>
            <person name="Iyer R."/>
        </authorList>
    </citation>
    <scope>NUCLEOTIDE SEQUENCE [LARGE SCALE GENOMIC DNA]</scope>
    <source>
        <strain evidence="8 9">DF05</strain>
    </source>
</reference>
<evidence type="ECO:0000256" key="2">
    <source>
        <dbReference type="ARBA" id="ARBA00010474"/>
    </source>
</evidence>
<dbReference type="Gene3D" id="3.90.1210.10">
    <property type="entry name" value="Antifreeze-like/N-acetylneuraminic acid synthase C-terminal domain"/>
    <property type="match status" value="1"/>
</dbReference>
<comment type="caution">
    <text evidence="8">The sequence shown here is derived from an EMBL/GenBank/DDBJ whole genome shotgun (WGS) entry which is preliminary data.</text>
</comment>
<keyword evidence="8" id="KW-0969">Cilium</keyword>
<accession>A0A246FDE3</accession>
<organism evidence="8 9">
    <name type="scientific">Pseudomonas nitroreducens</name>
    <dbReference type="NCBI Taxonomy" id="46680"/>
    <lineage>
        <taxon>Bacteria</taxon>
        <taxon>Pseudomonadati</taxon>
        <taxon>Pseudomonadota</taxon>
        <taxon>Gammaproteobacteria</taxon>
        <taxon>Pseudomonadales</taxon>
        <taxon>Pseudomonadaceae</taxon>
        <taxon>Pseudomonas</taxon>
    </lineage>
</organism>
<dbReference type="InterPro" id="IPR039246">
    <property type="entry name" value="Flagellar_FlgA"/>
</dbReference>
<dbReference type="InterPro" id="IPR017585">
    <property type="entry name" value="SAF_FlgA"/>
</dbReference>
<dbReference type="EMBL" id="NJBA01000001">
    <property type="protein sequence ID" value="OWP52339.1"/>
    <property type="molecule type" value="Genomic_DNA"/>
</dbReference>
<dbReference type="InterPro" id="IPR013974">
    <property type="entry name" value="SAF"/>
</dbReference>
<keyword evidence="8" id="KW-0966">Cell projection</keyword>
<dbReference type="GO" id="GO:0044780">
    <property type="term" value="P:bacterial-type flagellum assembly"/>
    <property type="evidence" value="ECO:0007669"/>
    <property type="project" value="InterPro"/>
</dbReference>
<name>A0A246FDE3_PSENT</name>
<dbReference type="PANTHER" id="PTHR36307:SF1">
    <property type="entry name" value="FLAGELLA BASAL BODY P-RING FORMATION PROTEIN FLGA"/>
    <property type="match status" value="1"/>
</dbReference>
<evidence type="ECO:0000256" key="1">
    <source>
        <dbReference type="ARBA" id="ARBA00004418"/>
    </source>
</evidence>
<dbReference type="eggNOG" id="COG1261">
    <property type="taxonomic scope" value="Bacteria"/>
</dbReference>
<evidence type="ECO:0000256" key="5">
    <source>
        <dbReference type="ARBA" id="ARBA00022764"/>
    </source>
</evidence>
<evidence type="ECO:0000256" key="6">
    <source>
        <dbReference type="ARBA" id="ARBA00025643"/>
    </source>
</evidence>
<dbReference type="AlphaFoldDB" id="A0A246FDE3"/>
<evidence type="ECO:0000313" key="9">
    <source>
        <dbReference type="Proteomes" id="UP000198145"/>
    </source>
</evidence>
<evidence type="ECO:0000256" key="4">
    <source>
        <dbReference type="ARBA" id="ARBA00022729"/>
    </source>
</evidence>
<proteinExistence type="inferred from homology"/>
<keyword evidence="4" id="KW-0732">Signal</keyword>
<dbReference type="Gene3D" id="2.30.30.760">
    <property type="match status" value="1"/>
</dbReference>